<dbReference type="EMBL" id="BGPR01111032">
    <property type="protein sequence ID" value="GBM90883.1"/>
    <property type="molecule type" value="Genomic_DNA"/>
</dbReference>
<dbReference type="OrthoDB" id="10030726at2759"/>
<dbReference type="InterPro" id="IPR041577">
    <property type="entry name" value="RT_RNaseH_2"/>
</dbReference>
<dbReference type="Gene3D" id="3.30.420.10">
    <property type="entry name" value="Ribonuclease H-like superfamily/Ribonuclease H"/>
    <property type="match status" value="1"/>
</dbReference>
<dbReference type="CDD" id="cd09274">
    <property type="entry name" value="RNase_HI_RT_Ty3"/>
    <property type="match status" value="1"/>
</dbReference>
<dbReference type="Proteomes" id="UP000499080">
    <property type="component" value="Unassembled WGS sequence"/>
</dbReference>
<dbReference type="InterPro" id="IPR041588">
    <property type="entry name" value="Integrase_H2C2"/>
</dbReference>
<gene>
    <name evidence="3" type="primary">Tf2-9_236</name>
    <name evidence="3" type="ORF">AVEN_43423_1</name>
</gene>
<dbReference type="AlphaFoldDB" id="A0A4Y2JKI5"/>
<dbReference type="Pfam" id="PF17919">
    <property type="entry name" value="RT_RNaseH_2"/>
    <property type="match status" value="1"/>
</dbReference>
<dbReference type="SUPFAM" id="SSF56672">
    <property type="entry name" value="DNA/RNA polymerases"/>
    <property type="match status" value="1"/>
</dbReference>
<feature type="domain" description="Integrase catalytic" evidence="2">
    <location>
        <begin position="256"/>
        <end position="413"/>
    </location>
</feature>
<dbReference type="InterPro" id="IPR043502">
    <property type="entry name" value="DNA/RNA_pol_sf"/>
</dbReference>
<dbReference type="FunFam" id="3.30.420.10:FF:000032">
    <property type="entry name" value="Retrovirus-related Pol polyprotein from transposon 297-like Protein"/>
    <property type="match status" value="1"/>
</dbReference>
<dbReference type="PANTHER" id="PTHR37984">
    <property type="entry name" value="PROTEIN CBG26694"/>
    <property type="match status" value="1"/>
</dbReference>
<dbReference type="PROSITE" id="PS50994">
    <property type="entry name" value="INTEGRASE"/>
    <property type="match status" value="1"/>
</dbReference>
<organism evidence="3 4">
    <name type="scientific">Araneus ventricosus</name>
    <name type="common">Orbweaver spider</name>
    <name type="synonym">Epeira ventricosa</name>
    <dbReference type="NCBI Taxonomy" id="182803"/>
    <lineage>
        <taxon>Eukaryota</taxon>
        <taxon>Metazoa</taxon>
        <taxon>Ecdysozoa</taxon>
        <taxon>Arthropoda</taxon>
        <taxon>Chelicerata</taxon>
        <taxon>Arachnida</taxon>
        <taxon>Araneae</taxon>
        <taxon>Araneomorphae</taxon>
        <taxon>Entelegynae</taxon>
        <taxon>Araneoidea</taxon>
        <taxon>Araneidae</taxon>
        <taxon>Araneus</taxon>
    </lineage>
</organism>
<evidence type="ECO:0000313" key="4">
    <source>
        <dbReference type="Proteomes" id="UP000499080"/>
    </source>
</evidence>
<evidence type="ECO:0000256" key="1">
    <source>
        <dbReference type="ARBA" id="ARBA00012493"/>
    </source>
</evidence>
<evidence type="ECO:0000313" key="3">
    <source>
        <dbReference type="EMBL" id="GBM90883.1"/>
    </source>
</evidence>
<dbReference type="Gene3D" id="1.10.340.70">
    <property type="match status" value="1"/>
</dbReference>
<dbReference type="Gene3D" id="3.30.70.270">
    <property type="match status" value="1"/>
</dbReference>
<dbReference type="GO" id="GO:0003676">
    <property type="term" value="F:nucleic acid binding"/>
    <property type="evidence" value="ECO:0007669"/>
    <property type="project" value="InterPro"/>
</dbReference>
<dbReference type="GO" id="GO:0015074">
    <property type="term" value="P:DNA integration"/>
    <property type="evidence" value="ECO:0007669"/>
    <property type="project" value="InterPro"/>
</dbReference>
<name>A0A4Y2JKI5_ARAVE</name>
<dbReference type="Pfam" id="PF17921">
    <property type="entry name" value="Integrase_H2C2"/>
    <property type="match status" value="1"/>
</dbReference>
<dbReference type="InterPro" id="IPR001584">
    <property type="entry name" value="Integrase_cat-core"/>
</dbReference>
<dbReference type="InterPro" id="IPR043128">
    <property type="entry name" value="Rev_trsase/Diguanyl_cyclase"/>
</dbReference>
<keyword evidence="4" id="KW-1185">Reference proteome</keyword>
<dbReference type="InterPro" id="IPR050951">
    <property type="entry name" value="Retrovirus_Pol_polyprotein"/>
</dbReference>
<dbReference type="InterPro" id="IPR036397">
    <property type="entry name" value="RNaseH_sf"/>
</dbReference>
<sequence>MFLGMLNYFRGLIYDYAGIVEPLVKLTKKNTPFVWSVECENAFNTVQEIILKKPTLKNFDRNLPISLITDASKIAICGILLQKKDNVYYPLEFFSRKLTPAECKYPSIRRELLSIYASVKHFHYQLLGEDFELLTDAKPLTEYQSLDKKPEIVARWLLYLGTFSFTPTHIPGSLNPADFLSRVVEENSLNVNNISLCMETAHAPHFGVRKTFEFIRHKYQWKGMYLDTKIFCEHCEKCLENKPKAKLTQTQMIPKRNLAPGQCIAIDIVGKLPRSTDNKNFILTIIDHYSRYLEAYPLQNITSRTIINCLNKYFANFGLPKFLITDNATNFISNEMVEFLDRLNIQHRKSSIYYPMANGLLERAHRTMKESLASMCESTFQWSEKLLFFKLYYNNSIHSVTKFAPAEIFFGRKQNLPLDSFFEPVTVENESKYLKNIRNNMCSIRNEFAKNE</sequence>
<evidence type="ECO:0000259" key="2">
    <source>
        <dbReference type="PROSITE" id="PS50994"/>
    </source>
</evidence>
<reference evidence="3 4" key="1">
    <citation type="journal article" date="2019" name="Sci. Rep.">
        <title>Orb-weaving spider Araneus ventricosus genome elucidates the spidroin gene catalogue.</title>
        <authorList>
            <person name="Kono N."/>
            <person name="Nakamura H."/>
            <person name="Ohtoshi R."/>
            <person name="Moran D.A.P."/>
            <person name="Shinohara A."/>
            <person name="Yoshida Y."/>
            <person name="Fujiwara M."/>
            <person name="Mori M."/>
            <person name="Tomita M."/>
            <person name="Arakawa K."/>
        </authorList>
    </citation>
    <scope>NUCLEOTIDE SEQUENCE [LARGE SCALE GENOMIC DNA]</scope>
</reference>
<dbReference type="Pfam" id="PF00665">
    <property type="entry name" value="rve"/>
    <property type="match status" value="1"/>
</dbReference>
<accession>A0A4Y2JKI5</accession>
<dbReference type="SUPFAM" id="SSF53098">
    <property type="entry name" value="Ribonuclease H-like"/>
    <property type="match status" value="1"/>
</dbReference>
<proteinExistence type="predicted"/>
<dbReference type="InterPro" id="IPR012337">
    <property type="entry name" value="RNaseH-like_sf"/>
</dbReference>
<comment type="caution">
    <text evidence="3">The sequence shown here is derived from an EMBL/GenBank/DDBJ whole genome shotgun (WGS) entry which is preliminary data.</text>
</comment>
<dbReference type="EC" id="2.7.7.49" evidence="1"/>
<dbReference type="GO" id="GO:0042575">
    <property type="term" value="C:DNA polymerase complex"/>
    <property type="evidence" value="ECO:0007669"/>
    <property type="project" value="UniProtKB-ARBA"/>
</dbReference>
<dbReference type="PANTHER" id="PTHR37984:SF15">
    <property type="entry name" value="INTEGRASE CATALYTIC DOMAIN-CONTAINING PROTEIN"/>
    <property type="match status" value="1"/>
</dbReference>
<protein>
    <recommendedName>
        <fullName evidence="1">RNA-directed DNA polymerase</fullName>
        <ecNumber evidence="1">2.7.7.49</ecNumber>
    </recommendedName>
</protein>
<dbReference type="GO" id="GO:0003964">
    <property type="term" value="F:RNA-directed DNA polymerase activity"/>
    <property type="evidence" value="ECO:0007669"/>
    <property type="project" value="UniProtKB-EC"/>
</dbReference>